<dbReference type="EMBL" id="SOIZ01000259">
    <property type="protein sequence ID" value="TET61223.1"/>
    <property type="molecule type" value="Genomic_DNA"/>
</dbReference>
<sequence length="314" mass="34642">MFYYRVVKRKLFPILFLLFLFPGISEANPEIVVVQSIRVKPYEEAIKGFLSVCNAGIKRVVLSESRGADALRKIKDIGPDMVLAIGSDALSMAKRIKSIPIVYVMVLNPQSRLSGEENIRGVSMNIPPKQQLTALLRAVPRVKTVGLLYNPNRTGRFVKEAQMAALGIGINLVAREIYSPKDAPSLIMDMKGQIDVFWMLPDITVITPQTVEFLLLFSLENNIPLLTFSDKYVEAGAFMSTGIDAFDMGRQAGEIASKILSGTDLKNVQHVGARRLVVSTNLMVARKLGIIVDMAMDLGTGSSQKIIKEARMIN</sequence>
<dbReference type="PANTHER" id="PTHR35271">
    <property type="entry name" value="ABC TRANSPORTER, SUBSTRATE-BINDING LIPOPROTEIN-RELATED"/>
    <property type="match status" value="1"/>
</dbReference>
<dbReference type="Pfam" id="PF04392">
    <property type="entry name" value="ABC_sub_bind"/>
    <property type="match status" value="1"/>
</dbReference>
<dbReference type="Gene3D" id="3.40.50.2300">
    <property type="match status" value="2"/>
</dbReference>
<protein>
    <submittedName>
        <fullName evidence="1">ABC transporter substrate-binding protein</fullName>
    </submittedName>
</protein>
<organism evidence="1 2">
    <name type="scientific">Aerophobetes bacterium</name>
    <dbReference type="NCBI Taxonomy" id="2030807"/>
    <lineage>
        <taxon>Bacteria</taxon>
        <taxon>Candidatus Aerophobota</taxon>
    </lineage>
</organism>
<dbReference type="PANTHER" id="PTHR35271:SF1">
    <property type="entry name" value="ABC TRANSPORTER, SUBSTRATE-BINDING LIPOPROTEIN"/>
    <property type="match status" value="1"/>
</dbReference>
<name>A0A523W2I3_UNCAE</name>
<reference evidence="1 2" key="1">
    <citation type="submission" date="2019-03" db="EMBL/GenBank/DDBJ databases">
        <title>Metabolic potential of uncultured bacteria and archaea associated with petroleum seepage in deep-sea sediments.</title>
        <authorList>
            <person name="Dong X."/>
            <person name="Hubert C."/>
        </authorList>
    </citation>
    <scope>NUCLEOTIDE SEQUENCE [LARGE SCALE GENOMIC DNA]</scope>
    <source>
        <strain evidence="1">E29_bin52</strain>
    </source>
</reference>
<dbReference type="InterPro" id="IPR007487">
    <property type="entry name" value="ABC_transpt-TYRBP-like"/>
</dbReference>
<gene>
    <name evidence="1" type="ORF">E3J48_05845</name>
</gene>
<comment type="caution">
    <text evidence="1">The sequence shown here is derived from an EMBL/GenBank/DDBJ whole genome shotgun (WGS) entry which is preliminary data.</text>
</comment>
<proteinExistence type="predicted"/>
<dbReference type="Proteomes" id="UP000319130">
    <property type="component" value="Unassembled WGS sequence"/>
</dbReference>
<evidence type="ECO:0000313" key="1">
    <source>
        <dbReference type="EMBL" id="TET61223.1"/>
    </source>
</evidence>
<dbReference type="AlphaFoldDB" id="A0A523W2I3"/>
<evidence type="ECO:0000313" key="2">
    <source>
        <dbReference type="Proteomes" id="UP000319130"/>
    </source>
</evidence>
<accession>A0A523W2I3</accession>